<proteinExistence type="predicted"/>
<protein>
    <recommendedName>
        <fullName evidence="3">Entry exclusion lipoprotein TrbK</fullName>
    </recommendedName>
</protein>
<dbReference type="EMBL" id="BSPX01000020">
    <property type="protein sequence ID" value="GLT22212.1"/>
    <property type="molecule type" value="Genomic_DNA"/>
</dbReference>
<organism evidence="1 2">
    <name type="scientific">Zoogloea oryzae</name>
    <dbReference type="NCBI Taxonomy" id="310767"/>
    <lineage>
        <taxon>Bacteria</taxon>
        <taxon>Pseudomonadati</taxon>
        <taxon>Pseudomonadota</taxon>
        <taxon>Betaproteobacteria</taxon>
        <taxon>Rhodocyclales</taxon>
        <taxon>Zoogloeaceae</taxon>
        <taxon>Zoogloea</taxon>
    </lineage>
</organism>
<accession>A0ABQ6FC39</accession>
<reference evidence="2" key="1">
    <citation type="journal article" date="2019" name="Int. J. Syst. Evol. Microbiol.">
        <title>The Global Catalogue of Microorganisms (GCM) 10K type strain sequencing project: providing services to taxonomists for standard genome sequencing and annotation.</title>
        <authorList>
            <consortium name="The Broad Institute Genomics Platform"/>
            <consortium name="The Broad Institute Genome Sequencing Center for Infectious Disease"/>
            <person name="Wu L."/>
            <person name="Ma J."/>
        </authorList>
    </citation>
    <scope>NUCLEOTIDE SEQUENCE [LARGE SCALE GENOMIC DNA]</scope>
    <source>
        <strain evidence="2">NBRC 102407</strain>
    </source>
</reference>
<evidence type="ECO:0000313" key="1">
    <source>
        <dbReference type="EMBL" id="GLT22212.1"/>
    </source>
</evidence>
<dbReference type="PROSITE" id="PS51257">
    <property type="entry name" value="PROKAR_LIPOPROTEIN"/>
    <property type="match status" value="1"/>
</dbReference>
<dbReference type="InterPro" id="IPR027587">
    <property type="entry name" value="TrbK"/>
</dbReference>
<dbReference type="RefSeq" id="WP_284187545.1">
    <property type="nucleotide sequence ID" value="NZ_BSPX01000020.1"/>
</dbReference>
<dbReference type="Pfam" id="PF20084">
    <property type="entry name" value="TrbK"/>
    <property type="match status" value="1"/>
</dbReference>
<evidence type="ECO:0008006" key="3">
    <source>
        <dbReference type="Google" id="ProtNLM"/>
    </source>
</evidence>
<gene>
    <name evidence="1" type="ORF">GCM10007933_16700</name>
</gene>
<evidence type="ECO:0000313" key="2">
    <source>
        <dbReference type="Proteomes" id="UP001157167"/>
    </source>
</evidence>
<name>A0ABQ6FC39_9RHOO</name>
<dbReference type="Proteomes" id="UP001157167">
    <property type="component" value="Unassembled WGS sequence"/>
</dbReference>
<keyword evidence="2" id="KW-1185">Reference proteome</keyword>
<comment type="caution">
    <text evidence="1">The sequence shown here is derived from an EMBL/GenBank/DDBJ whole genome shotgun (WGS) entry which is preliminary data.</text>
</comment>
<sequence>MKKIIPFLLAAMLVACGKSEPTATPSASGQTETVESLVANPERLKDLRQRCKTDRARLGDELCNRVAEETNRRFLGDGKAPYTPPKERPKF</sequence>